<dbReference type="WBParaSite" id="ACRNAN_scaffold9392.g29655.t1">
    <property type="protein sequence ID" value="ACRNAN_scaffold9392.g29655.t1"/>
    <property type="gene ID" value="ACRNAN_scaffold9392.g29655"/>
</dbReference>
<dbReference type="AlphaFoldDB" id="A0A914EQB1"/>
<protein>
    <submittedName>
        <fullName evidence="3">ATP synthase F0 subunit 8</fullName>
    </submittedName>
</protein>
<feature type="transmembrane region" description="Helical" evidence="1">
    <location>
        <begin position="12"/>
        <end position="31"/>
    </location>
</feature>
<sequence length="67" mass="8195">MNAILFDKPRIYWTIFMTWLISLGFSFYLEFNGCKKGYNILELRLEYECLNDLRSEYKAMQKEIIIR</sequence>
<accession>A0A914EQB1</accession>
<keyword evidence="1" id="KW-1133">Transmembrane helix</keyword>
<keyword evidence="1" id="KW-0812">Transmembrane</keyword>
<evidence type="ECO:0000313" key="2">
    <source>
        <dbReference type="Proteomes" id="UP000887540"/>
    </source>
</evidence>
<dbReference type="Proteomes" id="UP000887540">
    <property type="component" value="Unplaced"/>
</dbReference>
<name>A0A914EQB1_9BILA</name>
<evidence type="ECO:0000256" key="1">
    <source>
        <dbReference type="SAM" id="Phobius"/>
    </source>
</evidence>
<evidence type="ECO:0000313" key="3">
    <source>
        <dbReference type="WBParaSite" id="ACRNAN_scaffold9392.g29655.t1"/>
    </source>
</evidence>
<organism evidence="2 3">
    <name type="scientific">Acrobeloides nanus</name>
    <dbReference type="NCBI Taxonomy" id="290746"/>
    <lineage>
        <taxon>Eukaryota</taxon>
        <taxon>Metazoa</taxon>
        <taxon>Ecdysozoa</taxon>
        <taxon>Nematoda</taxon>
        <taxon>Chromadorea</taxon>
        <taxon>Rhabditida</taxon>
        <taxon>Tylenchina</taxon>
        <taxon>Cephalobomorpha</taxon>
        <taxon>Cephaloboidea</taxon>
        <taxon>Cephalobidae</taxon>
        <taxon>Acrobeloides</taxon>
    </lineage>
</organism>
<reference evidence="3" key="1">
    <citation type="submission" date="2022-11" db="UniProtKB">
        <authorList>
            <consortium name="WormBaseParasite"/>
        </authorList>
    </citation>
    <scope>IDENTIFICATION</scope>
</reference>
<keyword evidence="2" id="KW-1185">Reference proteome</keyword>
<keyword evidence="1" id="KW-0472">Membrane</keyword>
<proteinExistence type="predicted"/>